<dbReference type="EMBL" id="RAPF01000002">
    <property type="protein sequence ID" value="RKF22555.1"/>
    <property type="molecule type" value="Genomic_DNA"/>
</dbReference>
<feature type="chain" id="PRO_5019014580" description="Copper resistance protein NlpE" evidence="2">
    <location>
        <begin position="22"/>
        <end position="161"/>
    </location>
</feature>
<evidence type="ECO:0008006" key="5">
    <source>
        <dbReference type="Google" id="ProtNLM"/>
    </source>
</evidence>
<accession>A0A420EPF1</accession>
<protein>
    <recommendedName>
        <fullName evidence="5">Copper resistance protein NlpE</fullName>
    </recommendedName>
</protein>
<name>A0A420EPF1_9SPHN</name>
<comment type="caution">
    <text evidence="3">The sequence shown here is derived from an EMBL/GenBank/DDBJ whole genome shotgun (WGS) entry which is preliminary data.</text>
</comment>
<feature type="signal peptide" evidence="2">
    <location>
        <begin position="1"/>
        <end position="21"/>
    </location>
</feature>
<keyword evidence="4" id="KW-1185">Reference proteome</keyword>
<feature type="compositionally biased region" description="Acidic residues" evidence="1">
    <location>
        <begin position="148"/>
        <end position="161"/>
    </location>
</feature>
<dbReference type="RefSeq" id="WP_120323751.1">
    <property type="nucleotide sequence ID" value="NZ_RAPF01000002.1"/>
</dbReference>
<reference evidence="3 4" key="1">
    <citation type="submission" date="2018-09" db="EMBL/GenBank/DDBJ databases">
        <title>Altererythrobacter spongiae sp. nov., isolated from a marine sponge.</title>
        <authorList>
            <person name="Zhuang L."/>
            <person name="Luo L."/>
        </authorList>
    </citation>
    <scope>NUCLEOTIDE SEQUENCE [LARGE SCALE GENOMIC DNA]</scope>
    <source>
        <strain evidence="3 4">HN-Y73</strain>
    </source>
</reference>
<evidence type="ECO:0000313" key="3">
    <source>
        <dbReference type="EMBL" id="RKF22555.1"/>
    </source>
</evidence>
<evidence type="ECO:0000313" key="4">
    <source>
        <dbReference type="Proteomes" id="UP000284395"/>
    </source>
</evidence>
<sequence>MRKIIPVLIAAPLAVALSACGETTPADEATPEPVEADVPVTLPTIPVNSLTTIEYPGTYSKETEDGGIAHITLNGDDTYEYDPGDGNIVKGSYTRMEDGSRVQLEDFNGESAIFAVGTGAIYRMESADTPLTEVSEATMYSRDKDYDPAAEVEEAAEDTAN</sequence>
<organism evidence="3 4">
    <name type="scientific">Altericroceibacterium spongiae</name>
    <dbReference type="NCBI Taxonomy" id="2320269"/>
    <lineage>
        <taxon>Bacteria</taxon>
        <taxon>Pseudomonadati</taxon>
        <taxon>Pseudomonadota</taxon>
        <taxon>Alphaproteobacteria</taxon>
        <taxon>Sphingomonadales</taxon>
        <taxon>Erythrobacteraceae</taxon>
        <taxon>Altericroceibacterium</taxon>
    </lineage>
</organism>
<dbReference type="PROSITE" id="PS51257">
    <property type="entry name" value="PROKAR_LIPOPROTEIN"/>
    <property type="match status" value="1"/>
</dbReference>
<gene>
    <name evidence="3" type="ORF">D6851_04875</name>
</gene>
<dbReference type="Proteomes" id="UP000284395">
    <property type="component" value="Unassembled WGS sequence"/>
</dbReference>
<evidence type="ECO:0000256" key="2">
    <source>
        <dbReference type="SAM" id="SignalP"/>
    </source>
</evidence>
<proteinExistence type="predicted"/>
<feature type="region of interest" description="Disordered" evidence="1">
    <location>
        <begin position="140"/>
        <end position="161"/>
    </location>
</feature>
<keyword evidence="2" id="KW-0732">Signal</keyword>
<evidence type="ECO:0000256" key="1">
    <source>
        <dbReference type="SAM" id="MobiDB-lite"/>
    </source>
</evidence>
<dbReference type="AlphaFoldDB" id="A0A420EPF1"/>
<dbReference type="OrthoDB" id="7409511at2"/>